<gene>
    <name evidence="1" type="ORF">GJA_1692</name>
</gene>
<accession>W0V3Z3</accession>
<dbReference type="Proteomes" id="UP000027604">
    <property type="component" value="Chromosome I"/>
</dbReference>
<dbReference type="AlphaFoldDB" id="W0V3Z3"/>
<evidence type="ECO:0000313" key="1">
    <source>
        <dbReference type="EMBL" id="CDG82330.1"/>
    </source>
</evidence>
<sequence>MVTTQLAKYNLQNTYSRDKKRIEKHLIEQQFAKQHFTQQHFIAKD</sequence>
<keyword evidence="2" id="KW-1185">Reference proteome</keyword>
<evidence type="ECO:0000313" key="2">
    <source>
        <dbReference type="Proteomes" id="UP000027604"/>
    </source>
</evidence>
<dbReference type="KEGG" id="jag:GJA_1692"/>
<protein>
    <submittedName>
        <fullName evidence="1">Uncharacterized protein</fullName>
    </submittedName>
</protein>
<name>W0V3Z3_9BURK</name>
<dbReference type="HOGENOM" id="CLU_3200818_0_0_4"/>
<organism evidence="1 2">
    <name type="scientific">Janthinobacterium agaricidamnosum NBRC 102515 = DSM 9628</name>
    <dbReference type="NCBI Taxonomy" id="1349767"/>
    <lineage>
        <taxon>Bacteria</taxon>
        <taxon>Pseudomonadati</taxon>
        <taxon>Pseudomonadota</taxon>
        <taxon>Betaproteobacteria</taxon>
        <taxon>Burkholderiales</taxon>
        <taxon>Oxalobacteraceae</taxon>
        <taxon>Janthinobacterium</taxon>
    </lineage>
</organism>
<reference evidence="1 2" key="1">
    <citation type="journal article" date="2015" name="Genome Announc.">
        <title>Genome Sequence of Mushroom Soft-Rot Pathogen Janthinobacterium agaricidamnosum.</title>
        <authorList>
            <person name="Graupner K."/>
            <person name="Lackner G."/>
            <person name="Hertweck C."/>
        </authorList>
    </citation>
    <scope>NUCLEOTIDE SEQUENCE [LARGE SCALE GENOMIC DNA]</scope>
    <source>
        <strain evidence="2">NBRC 102515 / DSM 9628</strain>
    </source>
</reference>
<dbReference type="EMBL" id="HG322949">
    <property type="protein sequence ID" value="CDG82330.1"/>
    <property type="molecule type" value="Genomic_DNA"/>
</dbReference>
<proteinExistence type="predicted"/>